<proteinExistence type="predicted"/>
<dbReference type="SMART" id="SM00233">
    <property type="entry name" value="PH"/>
    <property type="match status" value="1"/>
</dbReference>
<comment type="caution">
    <text evidence="3">The sequence shown here is derived from an EMBL/GenBank/DDBJ whole genome shotgun (WGS) entry which is preliminary data.</text>
</comment>
<keyword evidence="4" id="KW-1185">Reference proteome</keyword>
<dbReference type="Gene3D" id="2.30.29.30">
    <property type="entry name" value="Pleckstrin-homology domain (PH domain)/Phosphotyrosine-binding domain (PTB)"/>
    <property type="match status" value="1"/>
</dbReference>
<protein>
    <recommendedName>
        <fullName evidence="1">Pleckstrin homology domain-containing family J member 1</fullName>
    </recommendedName>
</protein>
<organism evidence="3 4">
    <name type="scientific">Hypothenemus hampei</name>
    <name type="common">Coffee berry borer</name>
    <dbReference type="NCBI Taxonomy" id="57062"/>
    <lineage>
        <taxon>Eukaryota</taxon>
        <taxon>Metazoa</taxon>
        <taxon>Ecdysozoa</taxon>
        <taxon>Arthropoda</taxon>
        <taxon>Hexapoda</taxon>
        <taxon>Insecta</taxon>
        <taxon>Pterygota</taxon>
        <taxon>Neoptera</taxon>
        <taxon>Endopterygota</taxon>
        <taxon>Coleoptera</taxon>
        <taxon>Polyphaga</taxon>
        <taxon>Cucujiformia</taxon>
        <taxon>Curculionidae</taxon>
        <taxon>Scolytinae</taxon>
        <taxon>Hypothenemus</taxon>
    </lineage>
</organism>
<evidence type="ECO:0000256" key="1">
    <source>
        <dbReference type="ARBA" id="ARBA00041004"/>
    </source>
</evidence>
<dbReference type="InterPro" id="IPR045188">
    <property type="entry name" value="Boi1/Boi2-like"/>
</dbReference>
<dbReference type="PROSITE" id="PS50003">
    <property type="entry name" value="PH_DOMAIN"/>
    <property type="match status" value="1"/>
</dbReference>
<accession>A0ABD1EEI3</accession>
<feature type="domain" description="PH" evidence="2">
    <location>
        <begin position="15"/>
        <end position="126"/>
    </location>
</feature>
<evidence type="ECO:0000313" key="3">
    <source>
        <dbReference type="EMBL" id="KAL1492811.1"/>
    </source>
</evidence>
<sequence length="192" mass="22541">MRFNDREIASLSSLKADLEGILCYMKPQGSDWSDWYQQPCFKERYFKLKANLLYYYRTNEQEPLGVLVLENVHVGYERPQRGIPFAFSLTFKVNDKLRDNEARHIFSCRCDADVNVWVSALKTASYEHWRSQYMILKAKLAMKIGKDPILEYIKSRNSSLIILKPIVHFIKTAAAVQILRKQLSLQVKWMIV</sequence>
<dbReference type="Pfam" id="PF00169">
    <property type="entry name" value="PH"/>
    <property type="match status" value="1"/>
</dbReference>
<gene>
    <name evidence="3" type="ORF">ABEB36_010993</name>
</gene>
<dbReference type="PANTHER" id="PTHR22902:SF9">
    <property type="entry name" value="PLECKSTRIN HOMOLOGY DOMAIN-CONTAINING FAMILY J MEMBER 1"/>
    <property type="match status" value="1"/>
</dbReference>
<dbReference type="EMBL" id="JBDJPC010000008">
    <property type="protein sequence ID" value="KAL1492811.1"/>
    <property type="molecule type" value="Genomic_DNA"/>
</dbReference>
<dbReference type="AlphaFoldDB" id="A0ABD1EEI3"/>
<dbReference type="InterPro" id="IPR001849">
    <property type="entry name" value="PH_domain"/>
</dbReference>
<evidence type="ECO:0000313" key="4">
    <source>
        <dbReference type="Proteomes" id="UP001566132"/>
    </source>
</evidence>
<dbReference type="PANTHER" id="PTHR22902">
    <property type="entry name" value="SESQUIPEDALIAN"/>
    <property type="match status" value="1"/>
</dbReference>
<evidence type="ECO:0000259" key="2">
    <source>
        <dbReference type="PROSITE" id="PS50003"/>
    </source>
</evidence>
<name>A0ABD1EEI3_HYPHA</name>
<dbReference type="CDD" id="cd13258">
    <property type="entry name" value="PH_PLEKHJ1"/>
    <property type="match status" value="1"/>
</dbReference>
<dbReference type="SUPFAM" id="SSF50729">
    <property type="entry name" value="PH domain-like"/>
    <property type="match status" value="1"/>
</dbReference>
<dbReference type="InterPro" id="IPR011993">
    <property type="entry name" value="PH-like_dom_sf"/>
</dbReference>
<dbReference type="Proteomes" id="UP001566132">
    <property type="component" value="Unassembled WGS sequence"/>
</dbReference>
<reference evidence="3 4" key="1">
    <citation type="submission" date="2024-05" db="EMBL/GenBank/DDBJ databases">
        <title>Genetic variation in Jamaican populations of the coffee berry borer (Hypothenemus hampei).</title>
        <authorList>
            <person name="Errbii M."/>
            <person name="Myrie A."/>
        </authorList>
    </citation>
    <scope>NUCLEOTIDE SEQUENCE [LARGE SCALE GENOMIC DNA]</scope>
    <source>
        <strain evidence="3">JA-Hopewell-2020-01-JO</strain>
        <tissue evidence="3">Whole body</tissue>
    </source>
</reference>